<feature type="transmembrane region" description="Helical" evidence="7">
    <location>
        <begin position="260"/>
        <end position="283"/>
    </location>
</feature>
<evidence type="ECO:0000313" key="10">
    <source>
        <dbReference type="Proteomes" id="UP000076744"/>
    </source>
</evidence>
<keyword evidence="5 7" id="KW-0472">Membrane</keyword>
<keyword evidence="2" id="KW-0813">Transport</keyword>
<organism evidence="9 10">
    <name type="scientific">Cordyceps fumosorosea (strain ARSEF 2679)</name>
    <name type="common">Isaria fumosorosea</name>
    <dbReference type="NCBI Taxonomy" id="1081104"/>
    <lineage>
        <taxon>Eukaryota</taxon>
        <taxon>Fungi</taxon>
        <taxon>Dikarya</taxon>
        <taxon>Ascomycota</taxon>
        <taxon>Pezizomycotina</taxon>
        <taxon>Sordariomycetes</taxon>
        <taxon>Hypocreomycetidae</taxon>
        <taxon>Hypocreales</taxon>
        <taxon>Cordycipitaceae</taxon>
        <taxon>Cordyceps</taxon>
    </lineage>
</organism>
<feature type="compositionally biased region" description="Basic and acidic residues" evidence="6">
    <location>
        <begin position="14"/>
        <end position="23"/>
    </location>
</feature>
<feature type="transmembrane region" description="Helical" evidence="7">
    <location>
        <begin position="174"/>
        <end position="191"/>
    </location>
</feature>
<comment type="caution">
    <text evidence="9">The sequence shown here is derived from an EMBL/GenBank/DDBJ whole genome shotgun (WGS) entry which is preliminary data.</text>
</comment>
<evidence type="ECO:0000256" key="1">
    <source>
        <dbReference type="ARBA" id="ARBA00004141"/>
    </source>
</evidence>
<evidence type="ECO:0000256" key="3">
    <source>
        <dbReference type="ARBA" id="ARBA00022692"/>
    </source>
</evidence>
<keyword evidence="3 7" id="KW-0812">Transmembrane</keyword>
<feature type="transmembrane region" description="Helical" evidence="7">
    <location>
        <begin position="289"/>
        <end position="313"/>
    </location>
</feature>
<dbReference type="PANTHER" id="PTHR43495:SF5">
    <property type="entry name" value="GAMMA-AMINOBUTYRIC ACID PERMEASE"/>
    <property type="match status" value="1"/>
</dbReference>
<feature type="transmembrane region" description="Helical" evidence="7">
    <location>
        <begin position="638"/>
        <end position="660"/>
    </location>
</feature>
<feature type="region of interest" description="Disordered" evidence="6">
    <location>
        <begin position="1"/>
        <end position="123"/>
    </location>
</feature>
<evidence type="ECO:0000256" key="4">
    <source>
        <dbReference type="ARBA" id="ARBA00022989"/>
    </source>
</evidence>
<dbReference type="AlphaFoldDB" id="A0A167XEX6"/>
<dbReference type="EMBL" id="AZHB01000009">
    <property type="protein sequence ID" value="OAA64896.1"/>
    <property type="molecule type" value="Genomic_DNA"/>
</dbReference>
<feature type="transmembrane region" description="Helical" evidence="7">
    <location>
        <begin position="227"/>
        <end position="248"/>
    </location>
</feature>
<dbReference type="RefSeq" id="XP_018704868.1">
    <property type="nucleotide sequence ID" value="XM_018847912.1"/>
</dbReference>
<accession>A0A167XEX6</accession>
<keyword evidence="4 7" id="KW-1133">Transmembrane helix</keyword>
<evidence type="ECO:0000256" key="7">
    <source>
        <dbReference type="SAM" id="Phobius"/>
    </source>
</evidence>
<protein>
    <submittedName>
        <fullName evidence="9">Amino acid/polyamine transporter I</fullName>
    </submittedName>
</protein>
<gene>
    <name evidence="9" type="ORF">ISF_04306</name>
</gene>
<feature type="transmembrane region" description="Helical" evidence="7">
    <location>
        <begin position="414"/>
        <end position="435"/>
    </location>
</feature>
<proteinExistence type="predicted"/>
<dbReference type="PANTHER" id="PTHR43495">
    <property type="entry name" value="GABA PERMEASE"/>
    <property type="match status" value="1"/>
</dbReference>
<feature type="domain" description="Amino acid permease/ SLC12A" evidence="8">
    <location>
        <begin position="146"/>
        <end position="386"/>
    </location>
</feature>
<dbReference type="GO" id="GO:0016020">
    <property type="term" value="C:membrane"/>
    <property type="evidence" value="ECO:0007669"/>
    <property type="project" value="UniProtKB-SubCell"/>
</dbReference>
<comment type="subcellular location">
    <subcellularLocation>
        <location evidence="1">Membrane</location>
        <topology evidence="1">Multi-pass membrane protein</topology>
    </subcellularLocation>
</comment>
<feature type="compositionally biased region" description="Basic and acidic residues" evidence="6">
    <location>
        <begin position="35"/>
        <end position="54"/>
    </location>
</feature>
<dbReference type="GO" id="GO:0055085">
    <property type="term" value="P:transmembrane transport"/>
    <property type="evidence" value="ECO:0007669"/>
    <property type="project" value="InterPro"/>
</dbReference>
<dbReference type="Proteomes" id="UP000076744">
    <property type="component" value="Unassembled WGS sequence"/>
</dbReference>
<evidence type="ECO:0000256" key="6">
    <source>
        <dbReference type="SAM" id="MobiDB-lite"/>
    </source>
</evidence>
<evidence type="ECO:0000256" key="5">
    <source>
        <dbReference type="ARBA" id="ARBA00023136"/>
    </source>
</evidence>
<dbReference type="InterPro" id="IPR004841">
    <property type="entry name" value="AA-permease/SLC12A_dom"/>
</dbReference>
<dbReference type="OrthoDB" id="3900342at2759"/>
<evidence type="ECO:0000313" key="9">
    <source>
        <dbReference type="EMBL" id="OAA64896.1"/>
    </source>
</evidence>
<keyword evidence="10" id="KW-1185">Reference proteome</keyword>
<feature type="compositionally biased region" description="Polar residues" evidence="6">
    <location>
        <begin position="80"/>
        <end position="89"/>
    </location>
</feature>
<dbReference type="Gene3D" id="1.20.1740.10">
    <property type="entry name" value="Amino acid/polyamine transporter I"/>
    <property type="match status" value="1"/>
</dbReference>
<feature type="transmembrane region" description="Helical" evidence="7">
    <location>
        <begin position="666"/>
        <end position="688"/>
    </location>
</feature>
<sequence length="719" mass="80295">MTSQWPNSPEPMLDELRDDHSHGGDIALRPLPSIHEPRGREDGRPTNRSDDDHVNPSQRLNPDTARLSPSRDPSRGAASHPSTRSSWDVTGSLPLDSRSMTTDHSSHALAQPSDEPPKPVVRRRERRIVVTPSQDRLVHRRLRGIHLSMIAVNATLGTGMYWRGGQILQLGGPLSTLLAFLLPGVLAWAVMQCITEMLCIWPIPGALSVYVSEFVDPELGIAIGITYWFTYAASFAALVATSAAEIHYWKPENKAFDGAVLYFLIPCFLVFLNCFRIDIYGWFEVISSSIKVVFLLVVICCMVAINVGGRLLLPSLSDRVIADEMIIAGTTHQIIGAGFWDHPIEYDHNAASSWFNSLAMSISIASFAYVGVEVVAASALEARWPNGNLRTNSDLSERSHEELLIGETVRFSSVYIPVLATIAYVLAGVLASFNIRRDDCRLPRLSWVANEKCDGITTNPSSSSSSGTTTSAFVAIAIEAGLSPLDHVFNNFLVFTALTCAGTNLYVASRALFGLVARLDDAPSQPWPLRLLAWFGKTNRHRVPMRAMILSALSFCWVPFLQLHGESANISMFIEILATMSTASVIIVWAFECWAFIRYYHCIYKHREALERWELSQVRRWDQRHYRDYPYRSHMQPFLGYMALAGCLFVLVVANSALLWKKFHPTPFLSTFLLQIVFFVVCIILKVFRGGSWSLVDLSNPDRVAEKIRKLHDIRLGAS</sequence>
<feature type="transmembrane region" description="Helical" evidence="7">
    <location>
        <begin position="547"/>
        <end position="564"/>
    </location>
</feature>
<feature type="transmembrane region" description="Helical" evidence="7">
    <location>
        <begin position="570"/>
        <end position="597"/>
    </location>
</feature>
<name>A0A167XEX6_CORFA</name>
<reference evidence="9 10" key="1">
    <citation type="journal article" date="2016" name="Genome Biol. Evol.">
        <title>Divergent and convergent evolution of fungal pathogenicity.</title>
        <authorList>
            <person name="Shang Y."/>
            <person name="Xiao G."/>
            <person name="Zheng P."/>
            <person name="Cen K."/>
            <person name="Zhan S."/>
            <person name="Wang C."/>
        </authorList>
    </citation>
    <scope>NUCLEOTIDE SEQUENCE [LARGE SCALE GENOMIC DNA]</scope>
    <source>
        <strain evidence="9 10">ARSEF 2679</strain>
    </source>
</reference>
<feature type="domain" description="Amino acid permease/ SLC12A" evidence="8">
    <location>
        <begin position="416"/>
        <end position="688"/>
    </location>
</feature>
<feature type="transmembrane region" description="Helical" evidence="7">
    <location>
        <begin position="358"/>
        <end position="380"/>
    </location>
</feature>
<dbReference type="STRING" id="1081104.A0A167XEX6"/>
<evidence type="ECO:0000256" key="2">
    <source>
        <dbReference type="ARBA" id="ARBA00022448"/>
    </source>
</evidence>
<dbReference type="GeneID" id="30020598"/>
<dbReference type="Pfam" id="PF00324">
    <property type="entry name" value="AA_permease"/>
    <property type="match status" value="2"/>
</dbReference>
<evidence type="ECO:0000259" key="8">
    <source>
        <dbReference type="Pfam" id="PF00324"/>
    </source>
</evidence>